<protein>
    <submittedName>
        <fullName evidence="2">Uncharacterized protein</fullName>
    </submittedName>
</protein>
<evidence type="ECO:0000256" key="1">
    <source>
        <dbReference type="SAM" id="MobiDB-lite"/>
    </source>
</evidence>
<accession>A0A8F8PJT0</accession>
<gene>
    <name evidence="2" type="ORF">KOM_12_8</name>
</gene>
<proteinExistence type="predicted"/>
<evidence type="ECO:0000313" key="2">
    <source>
        <dbReference type="EMBL" id="QYA18278.1"/>
    </source>
</evidence>
<feature type="compositionally biased region" description="Low complexity" evidence="1">
    <location>
        <begin position="260"/>
        <end position="282"/>
    </location>
</feature>
<sequence length="282" mass="32393">MAAIVHYTCQVLASACPAHPQWCMFGYLTDPTTSHNGTQVFTFTDETGTLPFHVFGQIPATRLHNLLQHNGYVIIHCPTRNMNKQKPNPYLSHGKDTQYFNTSSSYREFLTSKGFSNNSIQNVTQEIYRYELETGKTPSVYDPCAPEDPVQPLTEPMTVEHTQYSSIMEEFNDMKWRIHSLESTIETQRMDMNLMRQQLASVLKQNSQMTTLLQQIKDSLCQQQDEIKSESNSVDTSEASSSHYPNSNQQRAYPSTRPPNQYNYPSNNYNNSNFRTSSYNSY</sequence>
<feature type="compositionally biased region" description="Polar residues" evidence="1">
    <location>
        <begin position="224"/>
        <end position="253"/>
    </location>
</feature>
<reference evidence="2" key="1">
    <citation type="submission" date="2021-06" db="EMBL/GenBank/DDBJ databases">
        <authorList>
            <person name="Rolland C."/>
        </authorList>
    </citation>
    <scope>NUCLEOTIDE SEQUENCE</scope>
    <source>
        <strain evidence="2">347.936635</strain>
    </source>
</reference>
<organism evidence="2">
    <name type="scientific">Clandestinovirus</name>
    <dbReference type="NCBI Taxonomy" id="2831644"/>
    <lineage>
        <taxon>Viruses</taxon>
    </lineage>
</organism>
<feature type="region of interest" description="Disordered" evidence="1">
    <location>
        <begin position="224"/>
        <end position="282"/>
    </location>
</feature>
<name>A0A8F8PJT0_9VIRU</name>
<dbReference type="EMBL" id="MZ420154">
    <property type="protein sequence ID" value="QYA18278.1"/>
    <property type="molecule type" value="Genomic_DNA"/>
</dbReference>